<evidence type="ECO:0000313" key="4">
    <source>
        <dbReference type="EMBL" id="OMJ78847.1"/>
    </source>
</evidence>
<sequence length="2542" mass="294847">MFEALIEKVILSRLSEYIQDLDRNKLKVNLWSGKIVLENVKLNPKILLMLKVPLIFKHTKICKIDITIPWTSLSTKSVEINIQGIYCIMVPFQKSEWTFDIGMLVEKIKESLKNHELWWTIEKERKKLSEDANKQKSTYLEGLKESIIANLKVNLSEFHIRFEGTCRKSEFAVGMMIDSVACLPQDKDTNLLEVSNFSVYVNVQDGSYKDFEKDIARETQKDKIITLSTTIIVKKDNVNMSVSADVQNMNFLLTHLQYIYLIRFSRRFTKYNTFISQQIEQKKYLIFSPCIRTSHSLWIFAKQAIFALIRQKRSLSNVFVMASKTRSFYRDSFISLFEKCKKNTLTPDEEYLYNKILYLCEWEDLIFWQSKALEIHENQKKKERKWLGFFQSSAQEETPIIISSSYSQEQNAKNWKMTISCRSKAISLKLATYSLEKREIQSQLVKLSDCNIFITITEPCTSANASLGDMEVIYQDIDMKETILKLRKVSEEPVLKISFEFYVDIKSPNEISYISQEVDFKINLKSISHFVNFCSLRDLGIKKRKEIFDGLKHMQEKAMAQITDIFYYEKVYKLNINLPRTTVLIPSKNGIFYITLYNMHIIDSKGDSVAEYSALETGSEIEILFENFSIIPRFQVEVYIFSLSKKFLKLKWECKETPYDQLYDLNFRGHISNIQTNFIFALIPEFKYLQSVAQLHESRESLIMDKNSIMKNFEIMNTATLTENGTSQKCIAVLNDDAIFFFIGSSNASASDYITLTKCNIESCDMGIQISNYYRKIFLNFGKEVHNNKWLVALHKKNEEKTEEVKIKTMEKKIFGFEFVVESMSVVVFSDEEHKEYQVFVDKQEFFMESSRYVQHLQVKCAKILVRDRQDKQLFAFGTGSSEEKIVFKYISEESQEFKGYQIDVQGFMSTFAIYCDHTTLGTLIKSYYSLGSSAKKHDSGQSSNLKIQVAIEVRNFGLYFHKNKNERGKFFFDCFKARMAYDNKNMNLEGNLQNFELLWVEKSSNIFVPIFACNGDKSIKYSLKICENQTNVMVNVEKSSAVCISTVVLPLARYFTKLIPNENHEVVEEREEKILVEEKALSGDTEIKGIEDEALEENKKQILNVKFVVNDLKLLCKTQYLSESEMETKVNCIEVTLEDKKVTVVSSWIIVKISEVILNHKSFNICIQNNSTNIHLDDISLNLSLEDFRFFQNFSKSFISSSAPSQPKALQAPSKPAVNTNPTRIEYNFSIESFNFFINFENIITEISTQITVNYVSSPNSFKLQLADFYLTRGDFSIIKKIDLEIELHTGISTDINAYIRKTDNDIFISLEDLWYYLKFYTQVISQPSSSPPPPPPQIIETQNENKVTNFGLNFDTINLHFLTGSREKVFKFLLKYDGFEGKISQALEVNGEVSVAIEYFNNLLQTYEPFIEEVNFEFSFLQESAKEVYTQLGFKCNNKRPLEIIITDNMIKHLNGLYFGNIEKEAFGFSIYNGTGYTVMLFSTNGHTKEIRDQCVEEFQALKENENISCMLMIDEAYHPELIKIPLFCQEPMEHNLDSRTRILTEISFKNNRRFLRISSPYEIKNKTKLTFEISFYTSNESNEAEIVKTLNPQQKISFPLSCLNGVFSVIPPSTNIQDCRKIYIKTLSQDVPFTIKNGEFTLILYRSDRIIEIWPTFFIINYLPTYIFAKIDERGCENTIIVPMEKGEMYIPNDKVKALLLTVNGFNTCQKLKIFSKPLENVLQVKNSVFSLEIGMAQVKEPAYSISLYPLVLIVNYSLLPLEFHIIGKNSLPNISENYNENRILCGQVDSILAKYADKFSTPLNIKSEFKGNFQIEFAKDQKYELVYHVTTSKIPNEPVFTKIITIDSRILITNSMNRNIKIKQYLCEDNTFTYIKSKKTSCFNWNKNAERKLMHILVEGLSYDWCGCFSIDKETSFYIGIKNDQGKKFIRVDVKQQNDMTYIVFYDSIESDLKIINNTKKTIEFYQEDYVLPENVDPSETLYFAWYSQAGKHNLILQILEDSIRYNQKIEMIKIGELYKCNCGPSEQNCLFFKVSKEANTSVITISDTPPSSIGQNTINLSMTFESNQTFLSIVQEDIFKKKELVLISIQSLMLNLSKFKYSLDFQLSFMELQIDSQIFDYVICPIIFITEGSEHFMIKADVIISEKWICLEKVVVKPKNIVLNLDNNSMTSLLEFSKRFGTSSSMELDYYLNPNIEQEPSPGAYMYIDKINIIQFTLNFTFKVLPDSVKDHFKSYFLSFDKTIVYFEEYSQNSMYGSPGSLIFTISEFYKRNALDNIGNILKQNGMIGNALMFGLNLSKKMKRNKKPEQSTSRILTPNLSLSRAYYQKIVEDYKRDPSTRNTKLSHLTPIDISQYNAHKKQKVESVVDAISKPMSGLLGLFSNNKKKEEKLSETNNVIFKKRGARVFYGKLRLIRPYDPNDSMSVSFFTEKKIKYSNYIFYGQVILIRPIDFDMLMVAVFNEVIAIVNLSKAMIILKLRTAFMEKPYLDKEYIDFKGKNSKGKPIAYKLETVESDKMAELKVFICEMLKDLEISSN</sequence>
<evidence type="ECO:0000256" key="2">
    <source>
        <dbReference type="ARBA" id="ARBA00022448"/>
    </source>
</evidence>
<dbReference type="OrthoDB" id="272810at2759"/>
<accession>A0A1R2BQ38</accession>
<name>A0A1R2BQ38_9CILI</name>
<dbReference type="EMBL" id="MPUH01000500">
    <property type="protein sequence ID" value="OMJ78847.1"/>
    <property type="molecule type" value="Genomic_DNA"/>
</dbReference>
<gene>
    <name evidence="4" type="ORF">SteCoe_21248</name>
</gene>
<evidence type="ECO:0000313" key="5">
    <source>
        <dbReference type="Proteomes" id="UP000187209"/>
    </source>
</evidence>
<proteinExistence type="inferred from homology"/>
<reference evidence="4 5" key="1">
    <citation type="submission" date="2016-11" db="EMBL/GenBank/DDBJ databases">
        <title>The macronuclear genome of Stentor coeruleus: a giant cell with tiny introns.</title>
        <authorList>
            <person name="Slabodnick M."/>
            <person name="Ruby J.G."/>
            <person name="Reiff S.B."/>
            <person name="Swart E.C."/>
            <person name="Gosai S."/>
            <person name="Prabakaran S."/>
            <person name="Witkowska E."/>
            <person name="Larue G.E."/>
            <person name="Fisher S."/>
            <person name="Freeman R.M."/>
            <person name="Gunawardena J."/>
            <person name="Chu W."/>
            <person name="Stover N.A."/>
            <person name="Gregory B.D."/>
            <person name="Nowacki M."/>
            <person name="Derisi J."/>
            <person name="Roy S.W."/>
            <person name="Marshall W.F."/>
            <person name="Sood P."/>
        </authorList>
    </citation>
    <scope>NUCLEOTIDE SEQUENCE [LARGE SCALE GENOMIC DNA]</scope>
    <source>
        <strain evidence="4">WM001</strain>
    </source>
</reference>
<dbReference type="Proteomes" id="UP000187209">
    <property type="component" value="Unassembled WGS sequence"/>
</dbReference>
<dbReference type="PANTHER" id="PTHR16166:SF93">
    <property type="entry name" value="INTERMEMBRANE LIPID TRANSFER PROTEIN VPS13"/>
    <property type="match status" value="1"/>
</dbReference>
<protein>
    <recommendedName>
        <fullName evidence="3">Chorein N-terminal domain-containing protein</fullName>
    </recommendedName>
</protein>
<evidence type="ECO:0000256" key="1">
    <source>
        <dbReference type="ARBA" id="ARBA00006545"/>
    </source>
</evidence>
<dbReference type="Pfam" id="PF12624">
    <property type="entry name" value="VPS13_N"/>
    <property type="match status" value="1"/>
</dbReference>
<dbReference type="PANTHER" id="PTHR16166">
    <property type="entry name" value="VACUOLAR PROTEIN SORTING-ASSOCIATED PROTEIN VPS13"/>
    <property type="match status" value="1"/>
</dbReference>
<comment type="caution">
    <text evidence="4">The sequence shown here is derived from an EMBL/GenBank/DDBJ whole genome shotgun (WGS) entry which is preliminary data.</text>
</comment>
<dbReference type="GO" id="GO:0006623">
    <property type="term" value="P:protein targeting to vacuole"/>
    <property type="evidence" value="ECO:0007669"/>
    <property type="project" value="TreeGrafter"/>
</dbReference>
<dbReference type="InterPro" id="IPR026854">
    <property type="entry name" value="VPS13_N"/>
</dbReference>
<keyword evidence="2" id="KW-0813">Transport</keyword>
<dbReference type="GO" id="GO:0045053">
    <property type="term" value="P:protein retention in Golgi apparatus"/>
    <property type="evidence" value="ECO:0007669"/>
    <property type="project" value="TreeGrafter"/>
</dbReference>
<feature type="domain" description="Chorein N-terminal" evidence="3">
    <location>
        <begin position="1"/>
        <end position="188"/>
    </location>
</feature>
<dbReference type="InterPro" id="IPR026847">
    <property type="entry name" value="VPS13"/>
</dbReference>
<keyword evidence="5" id="KW-1185">Reference proteome</keyword>
<comment type="similarity">
    <text evidence="1">Belongs to the VPS13 family.</text>
</comment>
<organism evidence="4 5">
    <name type="scientific">Stentor coeruleus</name>
    <dbReference type="NCBI Taxonomy" id="5963"/>
    <lineage>
        <taxon>Eukaryota</taxon>
        <taxon>Sar</taxon>
        <taxon>Alveolata</taxon>
        <taxon>Ciliophora</taxon>
        <taxon>Postciliodesmatophora</taxon>
        <taxon>Heterotrichea</taxon>
        <taxon>Heterotrichida</taxon>
        <taxon>Stentoridae</taxon>
        <taxon>Stentor</taxon>
    </lineage>
</organism>
<evidence type="ECO:0000259" key="3">
    <source>
        <dbReference type="Pfam" id="PF12624"/>
    </source>
</evidence>